<feature type="compositionally biased region" description="Low complexity" evidence="5">
    <location>
        <begin position="417"/>
        <end position="436"/>
    </location>
</feature>
<dbReference type="PANTHER" id="PTHR13800:SF1">
    <property type="entry name" value="TRANSIENT RECEPTOR POTENTIAL CATION CHANNEL TRPM"/>
    <property type="match status" value="1"/>
</dbReference>
<evidence type="ECO:0000259" key="6">
    <source>
        <dbReference type="Pfam" id="PF25508"/>
    </source>
</evidence>
<keyword evidence="8" id="KW-1185">Reference proteome</keyword>
<comment type="caution">
    <text evidence="7">The sequence shown here is derived from an EMBL/GenBank/DDBJ whole genome shotgun (WGS) entry which is preliminary data.</text>
</comment>
<dbReference type="GO" id="GO:0005261">
    <property type="term" value="F:monoatomic cation channel activity"/>
    <property type="evidence" value="ECO:0007669"/>
    <property type="project" value="TreeGrafter"/>
</dbReference>
<proteinExistence type="predicted"/>
<evidence type="ECO:0000256" key="3">
    <source>
        <dbReference type="ARBA" id="ARBA00022989"/>
    </source>
</evidence>
<protein>
    <submittedName>
        <fullName evidence="7">Transient receptor potential cation channel trpm</fullName>
    </submittedName>
</protein>
<comment type="subcellular location">
    <subcellularLocation>
        <location evidence="1">Membrane</location>
        <topology evidence="1">Multi-pass membrane protein</topology>
    </subcellularLocation>
</comment>
<evidence type="ECO:0000256" key="2">
    <source>
        <dbReference type="ARBA" id="ARBA00022692"/>
    </source>
</evidence>
<dbReference type="EMBL" id="VIIS01001075">
    <property type="protein sequence ID" value="KAF0302268.1"/>
    <property type="molecule type" value="Genomic_DNA"/>
</dbReference>
<name>A0A6A4WJD2_AMPAM</name>
<feature type="domain" description="TRPM-like" evidence="6">
    <location>
        <begin position="201"/>
        <end position="293"/>
    </location>
</feature>
<dbReference type="PANTHER" id="PTHR13800">
    <property type="entry name" value="TRANSIENT RECEPTOR POTENTIAL CATION CHANNEL, SUBFAMILY M, MEMBER 6"/>
    <property type="match status" value="1"/>
</dbReference>
<dbReference type="AlphaFoldDB" id="A0A6A4WJD2"/>
<dbReference type="Proteomes" id="UP000440578">
    <property type="component" value="Unassembled WGS sequence"/>
</dbReference>
<sequence>MTMKQGPPNSLHYIVQDVRKNYSRGRYSLLDIGLVINHLMGGAYRSTYSRRKFRALYYETFRFRSPMIVRNASMFMRAAACATTAVAAAAPLKMSPPANGRPPPDTSAGPAASRCAPTEDVFEYPFSELMVCLNRDHHGHVRHTIQDDLLHVPPIRSEAGRRRFVYRSPHLMNDLPMSVRNLRDLGCADQAAGDGAPDVQHGEEALAKALVACKLFKALSCEAAKDNLETEFFEELKRHAAQFESLALDVLDFVYQHNQDVAQQLLTYELRNWSRQTCLSLAVTADHKRLLAHPSCQVLLAELWMGGLNLRRNTHLKVLLSVLFPPAMLQLEFRTQEELRQMPQTEEEYLMEHCDDEDDRSSSSSDDDTAGADQDGMLAAAAVAARPRSRRVSVSSRRGSAVRRQGAGGGPSPPPRRVSVSPPAAGAQPPSPAGLADFSDGRSSSQLGLRKKVYEFYTAPVTKFWSFTVSEAIRATGA</sequence>
<evidence type="ECO:0000313" key="8">
    <source>
        <dbReference type="Proteomes" id="UP000440578"/>
    </source>
</evidence>
<feature type="compositionally biased region" description="Acidic residues" evidence="5">
    <location>
        <begin position="353"/>
        <end position="370"/>
    </location>
</feature>
<feature type="region of interest" description="Disordered" evidence="5">
    <location>
        <begin position="353"/>
        <end position="372"/>
    </location>
</feature>
<gene>
    <name evidence="7" type="primary">Trpm_2</name>
    <name evidence="7" type="ORF">FJT64_025620</name>
</gene>
<keyword evidence="3" id="KW-1133">Transmembrane helix</keyword>
<dbReference type="Pfam" id="PF25508">
    <property type="entry name" value="TRPM2"/>
    <property type="match status" value="1"/>
</dbReference>
<keyword evidence="2" id="KW-0812">Transmembrane</keyword>
<accession>A0A6A4WJD2</accession>
<feature type="region of interest" description="Disordered" evidence="5">
    <location>
        <begin position="381"/>
        <end position="444"/>
    </location>
</feature>
<evidence type="ECO:0000256" key="4">
    <source>
        <dbReference type="ARBA" id="ARBA00023136"/>
    </source>
</evidence>
<evidence type="ECO:0000313" key="7">
    <source>
        <dbReference type="EMBL" id="KAF0302268.1"/>
    </source>
</evidence>
<dbReference type="InterPro" id="IPR057366">
    <property type="entry name" value="TRPM-like"/>
</dbReference>
<keyword evidence="4" id="KW-0472">Membrane</keyword>
<feature type="region of interest" description="Disordered" evidence="5">
    <location>
        <begin position="95"/>
        <end position="114"/>
    </location>
</feature>
<feature type="compositionally biased region" description="Low complexity" evidence="5">
    <location>
        <begin position="381"/>
        <end position="405"/>
    </location>
</feature>
<keyword evidence="7" id="KW-0675">Receptor</keyword>
<dbReference type="InterPro" id="IPR050927">
    <property type="entry name" value="TRPM"/>
</dbReference>
<organism evidence="7 8">
    <name type="scientific">Amphibalanus amphitrite</name>
    <name type="common">Striped barnacle</name>
    <name type="synonym">Balanus amphitrite</name>
    <dbReference type="NCBI Taxonomy" id="1232801"/>
    <lineage>
        <taxon>Eukaryota</taxon>
        <taxon>Metazoa</taxon>
        <taxon>Ecdysozoa</taxon>
        <taxon>Arthropoda</taxon>
        <taxon>Crustacea</taxon>
        <taxon>Multicrustacea</taxon>
        <taxon>Cirripedia</taxon>
        <taxon>Thoracica</taxon>
        <taxon>Thoracicalcarea</taxon>
        <taxon>Balanomorpha</taxon>
        <taxon>Balanoidea</taxon>
        <taxon>Balanidae</taxon>
        <taxon>Amphibalaninae</taxon>
        <taxon>Amphibalanus</taxon>
    </lineage>
</organism>
<reference evidence="7 8" key="1">
    <citation type="submission" date="2019-07" db="EMBL/GenBank/DDBJ databases">
        <title>Draft genome assembly of a fouling barnacle, Amphibalanus amphitrite (Darwin, 1854): The first reference genome for Thecostraca.</title>
        <authorList>
            <person name="Kim W."/>
        </authorList>
    </citation>
    <scope>NUCLEOTIDE SEQUENCE [LARGE SCALE GENOMIC DNA]</scope>
    <source>
        <strain evidence="7">SNU_AA5</strain>
        <tissue evidence="7">Soma without cirri and trophi</tissue>
    </source>
</reference>
<dbReference type="GO" id="GO:0030001">
    <property type="term" value="P:metal ion transport"/>
    <property type="evidence" value="ECO:0007669"/>
    <property type="project" value="TreeGrafter"/>
</dbReference>
<dbReference type="OrthoDB" id="301415at2759"/>
<evidence type="ECO:0000256" key="5">
    <source>
        <dbReference type="SAM" id="MobiDB-lite"/>
    </source>
</evidence>
<dbReference type="GO" id="GO:0005886">
    <property type="term" value="C:plasma membrane"/>
    <property type="evidence" value="ECO:0007669"/>
    <property type="project" value="TreeGrafter"/>
</dbReference>
<evidence type="ECO:0000256" key="1">
    <source>
        <dbReference type="ARBA" id="ARBA00004141"/>
    </source>
</evidence>